<sequence length="630" mass="71255">MNRLAIATKDTPREDTPMLLFQLFECILFELAKLPPDHKLCSPYVIDIDNHQTVYNKITLRDILLCLNAINAFITSEKSYLDPETVTTINAIQILQLLTSYGALATFVESGSGELDFFPMELPKYPPDGKYLRRKVEFMDSYILVPRLSDTRVALFWIKYQKTVQPSSQEDVAASMFYLRHNVLEITPTVSKSFYTKGRQRGIVDYSFSHRHPSTEPSLVQSLDSTLRSLSLASDTPLDSRSVSTTARDSALPSSALSSPSSILLASLRAERYRANFNEVLQSSNQTAFSSSAPTSVLTGMSGVEREQTRDDRLCQYIYEREAELTYDNRATTVTDMIQRLETFLRGYNLGLDISIQQFGSTASGLASNNSDVDLTLICERFYGSVSSVARDLRGSYDSVEAIPRAKVPIVMFKDRSTGIHCDLSINEPLGIENTKLIEVYKDITPRFRPLWFALKAIAKRYRILSAKDRMLSSYALTMMLIAFLQSNVHPPVLPRLQSGAHVLYMPKKIIQGWDCTFDNDPERHKAESARNTQSVGKLLIEFCRYFGNTFSYEQDEVDPRLGTIQLAPLRGRRGGKWAGYQEPMRVMDPFITDRNVAQMVYGNNVTQIKNAFQKACLELESDDFKKAFS</sequence>
<dbReference type="AlphaFoldDB" id="A0A9P6G2W9"/>
<dbReference type="Gene3D" id="1.10.1410.10">
    <property type="match status" value="1"/>
</dbReference>
<comment type="caution">
    <text evidence="3">The sequence shown here is derived from an EMBL/GenBank/DDBJ whole genome shotgun (WGS) entry which is preliminary data.</text>
</comment>
<evidence type="ECO:0000259" key="2">
    <source>
        <dbReference type="Pfam" id="PF22600"/>
    </source>
</evidence>
<reference evidence="3" key="1">
    <citation type="journal article" date="2020" name="Fungal Divers.">
        <title>Resolving the Mortierellaceae phylogeny through synthesis of multi-gene phylogenetics and phylogenomics.</title>
        <authorList>
            <person name="Vandepol N."/>
            <person name="Liber J."/>
            <person name="Desiro A."/>
            <person name="Na H."/>
            <person name="Kennedy M."/>
            <person name="Barry K."/>
            <person name="Grigoriev I.V."/>
            <person name="Miller A.N."/>
            <person name="O'Donnell K."/>
            <person name="Stajich J.E."/>
            <person name="Bonito G."/>
        </authorList>
    </citation>
    <scope>NUCLEOTIDE SEQUENCE</scope>
    <source>
        <strain evidence="3">KOD1015</strain>
    </source>
</reference>
<organism evidence="3 4">
    <name type="scientific">Lunasporangiospora selenospora</name>
    <dbReference type="NCBI Taxonomy" id="979761"/>
    <lineage>
        <taxon>Eukaryota</taxon>
        <taxon>Fungi</taxon>
        <taxon>Fungi incertae sedis</taxon>
        <taxon>Mucoromycota</taxon>
        <taxon>Mortierellomycotina</taxon>
        <taxon>Mortierellomycetes</taxon>
        <taxon>Mortierellales</taxon>
        <taxon>Mortierellaceae</taxon>
        <taxon>Lunasporangiospora</taxon>
    </lineage>
</organism>
<keyword evidence="4" id="KW-1185">Reference proteome</keyword>
<dbReference type="GO" id="GO:0010605">
    <property type="term" value="P:negative regulation of macromolecule metabolic process"/>
    <property type="evidence" value="ECO:0007669"/>
    <property type="project" value="UniProtKB-ARBA"/>
</dbReference>
<dbReference type="GO" id="GO:0031123">
    <property type="term" value="P:RNA 3'-end processing"/>
    <property type="evidence" value="ECO:0007669"/>
    <property type="project" value="TreeGrafter"/>
</dbReference>
<dbReference type="SUPFAM" id="SSF81301">
    <property type="entry name" value="Nucleotidyltransferase"/>
    <property type="match status" value="1"/>
</dbReference>
<protein>
    <recommendedName>
        <fullName evidence="2">Poly(A) RNA polymerase mitochondrial-like central palm domain-containing protein</fullName>
    </recommendedName>
</protein>
<accession>A0A9P6G2W9</accession>
<dbReference type="PANTHER" id="PTHR12271">
    <property type="entry name" value="POLY A POLYMERASE CID PAP -RELATED"/>
    <property type="match status" value="1"/>
</dbReference>
<evidence type="ECO:0000313" key="4">
    <source>
        <dbReference type="Proteomes" id="UP000780801"/>
    </source>
</evidence>
<feature type="domain" description="Poly(A) RNA polymerase mitochondrial-like central palm" evidence="2">
    <location>
        <begin position="335"/>
        <end position="442"/>
    </location>
</feature>
<proteinExistence type="predicted"/>
<dbReference type="OrthoDB" id="2274644at2759"/>
<dbReference type="InterPro" id="IPR043519">
    <property type="entry name" value="NT_sf"/>
</dbReference>
<gene>
    <name evidence="3" type="ORF">BGW38_000477</name>
</gene>
<dbReference type="CDD" id="cd05402">
    <property type="entry name" value="NT_PAP_TUTase"/>
    <property type="match status" value="1"/>
</dbReference>
<dbReference type="SUPFAM" id="SSF81631">
    <property type="entry name" value="PAP/OAS1 substrate-binding domain"/>
    <property type="match status" value="1"/>
</dbReference>
<dbReference type="EMBL" id="JAABOA010000113">
    <property type="protein sequence ID" value="KAF9585841.1"/>
    <property type="molecule type" value="Genomic_DNA"/>
</dbReference>
<dbReference type="PANTHER" id="PTHR12271:SF40">
    <property type="entry name" value="POLY(A) RNA POLYMERASE GLD2"/>
    <property type="match status" value="1"/>
</dbReference>
<dbReference type="GO" id="GO:0046872">
    <property type="term" value="F:metal ion binding"/>
    <property type="evidence" value="ECO:0007669"/>
    <property type="project" value="UniProtKB-KW"/>
</dbReference>
<dbReference type="Gene3D" id="3.30.460.10">
    <property type="entry name" value="Beta Polymerase, domain 2"/>
    <property type="match status" value="1"/>
</dbReference>
<evidence type="ECO:0000256" key="1">
    <source>
        <dbReference type="SAM" id="MobiDB-lite"/>
    </source>
</evidence>
<name>A0A9P6G2W9_9FUNG</name>
<evidence type="ECO:0000313" key="3">
    <source>
        <dbReference type="EMBL" id="KAF9585841.1"/>
    </source>
</evidence>
<dbReference type="GO" id="GO:1990817">
    <property type="term" value="F:poly(A) RNA polymerase activity"/>
    <property type="evidence" value="ECO:0007669"/>
    <property type="project" value="UniProtKB-EC"/>
</dbReference>
<feature type="compositionally biased region" description="Polar residues" evidence="1">
    <location>
        <begin position="236"/>
        <end position="248"/>
    </location>
</feature>
<dbReference type="Proteomes" id="UP000780801">
    <property type="component" value="Unassembled WGS sequence"/>
</dbReference>
<feature type="region of interest" description="Disordered" evidence="1">
    <location>
        <begin position="236"/>
        <end position="257"/>
    </location>
</feature>
<dbReference type="InterPro" id="IPR054708">
    <property type="entry name" value="MTPAP-like_central"/>
</dbReference>
<dbReference type="GO" id="GO:0005737">
    <property type="term" value="C:cytoplasm"/>
    <property type="evidence" value="ECO:0007669"/>
    <property type="project" value="UniProtKB-SubCell"/>
</dbReference>
<dbReference type="Pfam" id="PF22600">
    <property type="entry name" value="MTPAP-like_central"/>
    <property type="match status" value="1"/>
</dbReference>